<comment type="caution">
    <text evidence="1">The sequence shown here is derived from an EMBL/GenBank/DDBJ whole genome shotgun (WGS) entry which is preliminary data.</text>
</comment>
<organism evidence="1 2">
    <name type="scientific">Kutzneria viridogrisea</name>
    <dbReference type="NCBI Taxonomy" id="47990"/>
    <lineage>
        <taxon>Bacteria</taxon>
        <taxon>Bacillati</taxon>
        <taxon>Actinomycetota</taxon>
        <taxon>Actinomycetes</taxon>
        <taxon>Pseudonocardiales</taxon>
        <taxon>Pseudonocardiaceae</taxon>
        <taxon>Kutzneria</taxon>
    </lineage>
</organism>
<keyword evidence="2" id="KW-1185">Reference proteome</keyword>
<reference evidence="1 2" key="1">
    <citation type="submission" date="2020-08" db="EMBL/GenBank/DDBJ databases">
        <title>Genomic Encyclopedia of Archaeal and Bacterial Type Strains, Phase II (KMG-II): from individual species to whole genera.</title>
        <authorList>
            <person name="Goeker M."/>
        </authorList>
    </citation>
    <scope>NUCLEOTIDE SEQUENCE [LARGE SCALE GENOMIC DNA]</scope>
    <source>
        <strain evidence="1 2">DSM 43850</strain>
    </source>
</reference>
<dbReference type="Proteomes" id="UP000517916">
    <property type="component" value="Unassembled WGS sequence"/>
</dbReference>
<name>A0ABR6B7Y4_9PSEU</name>
<dbReference type="EMBL" id="JACJID010000001">
    <property type="protein sequence ID" value="MBA8922962.1"/>
    <property type="molecule type" value="Genomic_DNA"/>
</dbReference>
<evidence type="ECO:0000313" key="1">
    <source>
        <dbReference type="EMBL" id="MBA8922962.1"/>
    </source>
</evidence>
<evidence type="ECO:0000313" key="2">
    <source>
        <dbReference type="Proteomes" id="UP000517916"/>
    </source>
</evidence>
<sequence length="247" mass="26247">MTVLHRLALGVQPIDGGTGLQLGGRVRVGRETPAGRYEPLESNGTGRFKLRHGPGVGDRVTVRVHDPLRQFVPRRFSIPLWTLAEVTSGPYVPTASRLLRPWLLPGSAYPAPSGATGIRGRVVHSGQPVCWPRITALGPGGVRVGWAHGDERGEFLVLISTTGTLPPPAPSLLPVELVVCAPREGADLVVEPVPRSTAPPAPGDLDNELLRGQSTPAGYLTSTAPRPHLAVRIGEVLTTQQDVIFTP</sequence>
<protein>
    <submittedName>
        <fullName evidence="1">Uncharacterized protein</fullName>
    </submittedName>
</protein>
<dbReference type="RefSeq" id="WP_182835958.1">
    <property type="nucleotide sequence ID" value="NZ_BAAABQ010000010.1"/>
</dbReference>
<accession>A0ABR6B7Y4</accession>
<gene>
    <name evidence="1" type="ORF">BC739_000159</name>
</gene>
<proteinExistence type="predicted"/>